<evidence type="ECO:0000313" key="1">
    <source>
        <dbReference type="EMBL" id="VFA89038.1"/>
    </source>
</evidence>
<proteinExistence type="predicted"/>
<dbReference type="RefSeq" id="WP_131734491.1">
    <property type="nucleotide sequence ID" value="NZ_CAACYD010000006.1"/>
</dbReference>
<gene>
    <name evidence="1" type="ORF">NCTC8139_02597</name>
</gene>
<reference evidence="1 2" key="1">
    <citation type="submission" date="2019-02" db="EMBL/GenBank/DDBJ databases">
        <authorList>
            <consortium name="Pathogen Informatics"/>
        </authorList>
    </citation>
    <scope>NUCLEOTIDE SEQUENCE [LARGE SCALE GENOMIC DNA]</scope>
    <source>
        <strain evidence="1 2">3012STDY6756503</strain>
    </source>
</reference>
<dbReference type="EMBL" id="CAACYD010000006">
    <property type="protein sequence ID" value="VFA89038.1"/>
    <property type="molecule type" value="Genomic_DNA"/>
</dbReference>
<dbReference type="AlphaFoldDB" id="A0ABD7V400"/>
<dbReference type="GeneID" id="60750591"/>
<dbReference type="Proteomes" id="UP000360750">
    <property type="component" value="Unassembled WGS sequence"/>
</dbReference>
<evidence type="ECO:0000313" key="2">
    <source>
        <dbReference type="Proteomes" id="UP000360750"/>
    </source>
</evidence>
<accession>A0ABD7V400</accession>
<protein>
    <submittedName>
        <fullName evidence="1">Protein of uncharacterized function (DUF429)</fullName>
    </submittedName>
</protein>
<name>A0ABD7V400_9ACTN</name>
<organism evidence="1 2">
    <name type="scientific">Gordonia paraffinivorans</name>
    <dbReference type="NCBI Taxonomy" id="175628"/>
    <lineage>
        <taxon>Bacteria</taxon>
        <taxon>Bacillati</taxon>
        <taxon>Actinomycetota</taxon>
        <taxon>Actinomycetes</taxon>
        <taxon>Mycobacteriales</taxon>
        <taxon>Gordoniaceae</taxon>
        <taxon>Gordonia</taxon>
    </lineage>
</organism>
<dbReference type="Pfam" id="PF04250">
    <property type="entry name" value="DUF429"/>
    <property type="match status" value="1"/>
</dbReference>
<comment type="caution">
    <text evidence="1">The sequence shown here is derived from an EMBL/GenBank/DDBJ whole genome shotgun (WGS) entry which is preliminary data.</text>
</comment>
<sequence>MSPAMRTVGVDLSASPDKTAVAVLEWFDDRAEVVELGVGCDDAAIRHLVDGATRVGIDSPFGWPDDFVEFVVAHHRGGLPGGRGLDEISRRRPLALRRTDLWVAASGLGRPLSVSADQIAHVAFRCAGLLADLGVEDRVDGWAVEAYPAGALKRWGLTSRGYKRSANRSVLAELVDALCSAAPWLVLGRHDGLMRTDDDAFDAVTTALIARAAELGLTTRPSADDLTVALREGWIHVPECALDSLACG</sequence>
<dbReference type="InterPro" id="IPR007362">
    <property type="entry name" value="DUF429"/>
</dbReference>